<protein>
    <submittedName>
        <fullName evidence="1">Methyltransferase domain-containing protein</fullName>
    </submittedName>
</protein>
<proteinExistence type="predicted"/>
<name>A0ABS1UUX0_9ACTN</name>
<gene>
    <name evidence="1" type="ORF">JMF97_28810</name>
</gene>
<dbReference type="GO" id="GO:0032259">
    <property type="term" value="P:methylation"/>
    <property type="evidence" value="ECO:0007669"/>
    <property type="project" value="UniProtKB-KW"/>
</dbReference>
<dbReference type="InterPro" id="IPR029063">
    <property type="entry name" value="SAM-dependent_MTases_sf"/>
</dbReference>
<dbReference type="Pfam" id="PF13489">
    <property type="entry name" value="Methyltransf_23"/>
    <property type="match status" value="1"/>
</dbReference>
<evidence type="ECO:0000313" key="1">
    <source>
        <dbReference type="EMBL" id="MBL6280170.1"/>
    </source>
</evidence>
<keyword evidence="1" id="KW-0489">Methyltransferase</keyword>
<evidence type="ECO:0000313" key="2">
    <source>
        <dbReference type="Proteomes" id="UP000661193"/>
    </source>
</evidence>
<dbReference type="Proteomes" id="UP000661193">
    <property type="component" value="Unassembled WGS sequence"/>
</dbReference>
<organism evidence="1 2">
    <name type="scientific">Micromonospora fiedleri</name>
    <dbReference type="NCBI Taxonomy" id="1157498"/>
    <lineage>
        <taxon>Bacteria</taxon>
        <taxon>Bacillati</taxon>
        <taxon>Actinomycetota</taxon>
        <taxon>Actinomycetes</taxon>
        <taxon>Micromonosporales</taxon>
        <taxon>Micromonosporaceae</taxon>
        <taxon>Micromonospora</taxon>
    </lineage>
</organism>
<dbReference type="SUPFAM" id="SSF53335">
    <property type="entry name" value="S-adenosyl-L-methionine-dependent methyltransferases"/>
    <property type="match status" value="1"/>
</dbReference>
<accession>A0ABS1UUX0</accession>
<keyword evidence="2" id="KW-1185">Reference proteome</keyword>
<dbReference type="RefSeq" id="WP_203224398.1">
    <property type="nucleotide sequence ID" value="NZ_JAETXL010000015.1"/>
</dbReference>
<reference evidence="1 2" key="1">
    <citation type="submission" date="2021-01" db="EMBL/GenBank/DDBJ databases">
        <title>Genome sequencing of Micromonospora fiedleri MG-37.</title>
        <authorList>
            <person name="Moreland P.E.J."/>
            <person name="Stach J.E.M."/>
        </authorList>
    </citation>
    <scope>NUCLEOTIDE SEQUENCE [LARGE SCALE GENOMIC DNA]</scope>
    <source>
        <strain evidence="1 2">MG-37</strain>
    </source>
</reference>
<comment type="caution">
    <text evidence="1">The sequence shown here is derived from an EMBL/GenBank/DDBJ whole genome shotgun (WGS) entry which is preliminary data.</text>
</comment>
<dbReference type="GO" id="GO:0008168">
    <property type="term" value="F:methyltransferase activity"/>
    <property type="evidence" value="ECO:0007669"/>
    <property type="project" value="UniProtKB-KW"/>
</dbReference>
<sequence length="209" mass="22672">MTLPLHPLSDCYGYDRGTPVDRLYIDVFLTHHRELVHGDAAEIKDDTYLRRYGADRLTSTTIIDIDPTNVRVTLQADLTAPGSLPPAAFDCLILTQTLQLLSDPTAALSTCHSALRPGGTLLLTVPSLARISPSGGPADRWRFTPAGLRHLFTAWPGPTQVTGYGNLRTCLAALLGEAAEELTETERTHHDPRFPLLAAATAHRAAEEA</sequence>
<keyword evidence="1" id="KW-0808">Transferase</keyword>
<dbReference type="Gene3D" id="3.40.50.150">
    <property type="entry name" value="Vaccinia Virus protein VP39"/>
    <property type="match status" value="1"/>
</dbReference>
<dbReference type="EMBL" id="JAETXL010000015">
    <property type="protein sequence ID" value="MBL6280170.1"/>
    <property type="molecule type" value="Genomic_DNA"/>
</dbReference>